<proteinExistence type="predicted"/>
<feature type="transmembrane region" description="Helical" evidence="1">
    <location>
        <begin position="63"/>
        <end position="84"/>
    </location>
</feature>
<accession>A0A1V4JBU1</accession>
<comment type="caution">
    <text evidence="2">The sequence shown here is derived from an EMBL/GenBank/DDBJ whole genome shotgun (WGS) entry which is preliminary data.</text>
</comment>
<dbReference type="Proteomes" id="UP000190648">
    <property type="component" value="Unassembled WGS sequence"/>
</dbReference>
<keyword evidence="1" id="KW-0472">Membrane</keyword>
<evidence type="ECO:0000256" key="1">
    <source>
        <dbReference type="SAM" id="Phobius"/>
    </source>
</evidence>
<keyword evidence="1" id="KW-0812">Transmembrane</keyword>
<organism evidence="2 3">
    <name type="scientific">Patagioenas fasciata monilis</name>
    <dbReference type="NCBI Taxonomy" id="372326"/>
    <lineage>
        <taxon>Eukaryota</taxon>
        <taxon>Metazoa</taxon>
        <taxon>Chordata</taxon>
        <taxon>Craniata</taxon>
        <taxon>Vertebrata</taxon>
        <taxon>Euteleostomi</taxon>
        <taxon>Archelosauria</taxon>
        <taxon>Archosauria</taxon>
        <taxon>Dinosauria</taxon>
        <taxon>Saurischia</taxon>
        <taxon>Theropoda</taxon>
        <taxon>Coelurosauria</taxon>
        <taxon>Aves</taxon>
        <taxon>Neognathae</taxon>
        <taxon>Neoaves</taxon>
        <taxon>Columbimorphae</taxon>
        <taxon>Columbiformes</taxon>
        <taxon>Columbidae</taxon>
        <taxon>Patagioenas</taxon>
    </lineage>
</organism>
<evidence type="ECO:0000313" key="2">
    <source>
        <dbReference type="EMBL" id="OPJ69217.1"/>
    </source>
</evidence>
<name>A0A1V4JBU1_PATFA</name>
<keyword evidence="3" id="KW-1185">Reference proteome</keyword>
<dbReference type="AlphaFoldDB" id="A0A1V4JBU1"/>
<evidence type="ECO:0000313" key="3">
    <source>
        <dbReference type="Proteomes" id="UP000190648"/>
    </source>
</evidence>
<dbReference type="OrthoDB" id="10419061at2759"/>
<gene>
    <name evidence="2" type="ORF">AV530_012323</name>
</gene>
<dbReference type="EMBL" id="LSYS01008075">
    <property type="protein sequence ID" value="OPJ69217.1"/>
    <property type="molecule type" value="Genomic_DNA"/>
</dbReference>
<keyword evidence="1" id="KW-1133">Transmembrane helix</keyword>
<protein>
    <submittedName>
        <fullName evidence="2">Uncharacterized protein</fullName>
    </submittedName>
</protein>
<sequence>MASEVVYAEVSCKERVHFTSRTSDTGDLTTFAEVNVKQRSDRPDSTPETTHTVTCLENSPWCYIAVILYFTAVILLVTVILLAVKCHHL</sequence>
<reference evidence="2 3" key="1">
    <citation type="submission" date="2016-02" db="EMBL/GenBank/DDBJ databases">
        <title>Band-tailed pigeon sequencing and assembly.</title>
        <authorList>
            <person name="Soares A.E."/>
            <person name="Novak B.J."/>
            <person name="Rice E.S."/>
            <person name="O'Connell B."/>
            <person name="Chang D."/>
            <person name="Weber S."/>
            <person name="Shapiro B."/>
        </authorList>
    </citation>
    <scope>NUCLEOTIDE SEQUENCE [LARGE SCALE GENOMIC DNA]</scope>
    <source>
        <strain evidence="2">BTP2013</strain>
        <tissue evidence="2">Blood</tissue>
    </source>
</reference>